<organism evidence="1 2">
    <name type="scientific">Photobacterium angustum</name>
    <dbReference type="NCBI Taxonomy" id="661"/>
    <lineage>
        <taxon>Bacteria</taxon>
        <taxon>Pseudomonadati</taxon>
        <taxon>Pseudomonadota</taxon>
        <taxon>Gammaproteobacteria</taxon>
        <taxon>Vibrionales</taxon>
        <taxon>Vibrionaceae</taxon>
        <taxon>Photobacterium</taxon>
    </lineage>
</organism>
<evidence type="ECO:0000313" key="1">
    <source>
        <dbReference type="EMBL" id="PSX11174.1"/>
    </source>
</evidence>
<dbReference type="RefSeq" id="WP_045152488.1">
    <property type="nucleotide sequence ID" value="NZ_JZSW01000005.1"/>
</dbReference>
<dbReference type="Proteomes" id="UP000240989">
    <property type="component" value="Unassembled WGS sequence"/>
</dbReference>
<keyword evidence="2" id="KW-1185">Reference proteome</keyword>
<name>A0ABX5H6A6_PHOAN</name>
<dbReference type="EMBL" id="PYOU01000005">
    <property type="protein sequence ID" value="PSX11174.1"/>
    <property type="molecule type" value="Genomic_DNA"/>
</dbReference>
<accession>A0ABX5H6A6</accession>
<comment type="caution">
    <text evidence="1">The sequence shown here is derived from an EMBL/GenBank/DDBJ whole genome shotgun (WGS) entry which is preliminary data.</text>
</comment>
<proteinExistence type="predicted"/>
<reference evidence="1 2" key="1">
    <citation type="submission" date="2018-01" db="EMBL/GenBank/DDBJ databases">
        <title>Whole genome sequencing of Histamine producing bacteria.</title>
        <authorList>
            <person name="Butler K."/>
        </authorList>
    </citation>
    <scope>NUCLEOTIDE SEQUENCE [LARGE SCALE GENOMIC DNA]</scope>
    <source>
        <strain evidence="1 2">A6-1</strain>
    </source>
</reference>
<sequence length="88" mass="10336">MENSKENLLIVLKKECKLYSSIPESEQQQKRDKKNFINGLMTACRIVDISFEELNLLIESMPQPSKFKDIDEQFAIPTYVRNEIEIKL</sequence>
<gene>
    <name evidence="1" type="ORF">C0W27_08400</name>
</gene>
<evidence type="ECO:0000313" key="2">
    <source>
        <dbReference type="Proteomes" id="UP000240989"/>
    </source>
</evidence>
<protein>
    <submittedName>
        <fullName evidence="1">Uncharacterized protein</fullName>
    </submittedName>
</protein>